<evidence type="ECO:0000313" key="9">
    <source>
        <dbReference type="Proteomes" id="UP000694888"/>
    </source>
</evidence>
<feature type="compositionally biased region" description="Polar residues" evidence="8">
    <location>
        <begin position="353"/>
        <end position="362"/>
    </location>
</feature>
<feature type="compositionally biased region" description="Basic residues" evidence="8">
    <location>
        <begin position="503"/>
        <end position="515"/>
    </location>
</feature>
<dbReference type="PANTHER" id="PTHR31399">
    <property type="entry name" value="DNA-DIRECTED PRIMASE / POLYMERASE PROTEIN"/>
    <property type="match status" value="1"/>
</dbReference>
<dbReference type="InterPro" id="IPR044917">
    <property type="entry name" value="PRIMPOL"/>
</dbReference>
<reference evidence="10" key="1">
    <citation type="submission" date="2025-08" db="UniProtKB">
        <authorList>
            <consortium name="RefSeq"/>
        </authorList>
    </citation>
    <scope>IDENTIFICATION</scope>
</reference>
<feature type="region of interest" description="Disordered" evidence="8">
    <location>
        <begin position="812"/>
        <end position="904"/>
    </location>
</feature>
<gene>
    <name evidence="10" type="primary">LOC101846888</name>
</gene>
<organism evidence="9 10">
    <name type="scientific">Aplysia californica</name>
    <name type="common">California sea hare</name>
    <dbReference type="NCBI Taxonomy" id="6500"/>
    <lineage>
        <taxon>Eukaryota</taxon>
        <taxon>Metazoa</taxon>
        <taxon>Spiralia</taxon>
        <taxon>Lophotrochozoa</taxon>
        <taxon>Mollusca</taxon>
        <taxon>Gastropoda</taxon>
        <taxon>Heterobranchia</taxon>
        <taxon>Euthyneura</taxon>
        <taxon>Tectipleura</taxon>
        <taxon>Aplysiida</taxon>
        <taxon>Aplysioidea</taxon>
        <taxon>Aplysiidae</taxon>
        <taxon>Aplysia</taxon>
    </lineage>
</organism>
<dbReference type="Pfam" id="PF03121">
    <property type="entry name" value="Herpes_UL52"/>
    <property type="match status" value="1"/>
</dbReference>
<dbReference type="Proteomes" id="UP000694888">
    <property type="component" value="Unplaced"/>
</dbReference>
<sequence>MKQQQTPTEMTSATSAESDHVIPVRKFYGSAHRKRRKCLDRPRGHERLDKRDVWRWKVPLDYHTRLLGPTFCWQTFYRQRDAFKFVEGCNEDVRVFAFERSGPETGPSTGQRQYLVTSTPVFWHYYRQLAPDQRHHYEIIPEGNPCKLYFDLEFMVDYNPRADGPRMVDVLIQYVSAWLYLTFGVSCGRDDVLDLDASTKSKFSRHLIFQLDQAVFQDNVQAGQFVRRIFGQLVQHVGHPEPVGNAEARSSCGVVRESVGASGSQRREGSARGDCGTSRSRSLTSPNLLGEADVCDSFCPDDSFDEEISLFEDDFFDESLFSFEVYPMEDGDDDMDAGGGAVRSGSKRAMNAESLQSSAQSRSDLEGGKTISVSPTRVSESADDFGSKENDNNNDGRFCSGGSDKSETHRVDFGSVNDNGGRLCSTGSEKSETHRADPGSRVNVYDSDNGRRFCSSGSEKSETHRVDDSGSRSETCVSEEKCGLGVVPVDLPDVSLPSLHTRSPGHHHQRASRSHKTAESTFSSIGADCTNTDHINAADDGEQVKGGDCCRTASPTDADVARLFEQFDGEDLRSLLIVNKDGVSTLFCDLAVYTRNRNFRLFLSSKGQKQNPLLVSRQNTFRPPEHVDVDEAVFYASLISLGRHTPGAKVLQFESSAPAELRNVPMSSSGLRVGPSSTRKVATESKQDTMEGWGCLSPFVETDHFILSLVSGAGRRGVIRHWTYFPGSDSLIYDIAGSRWCGNVGREHRSNNVMYVVDLRRAVYYQKCYDPDCQAVGYKSEEKDLPRHCLPWTFLSDDEFSDEEMIPDGQEEMTHVGRDNPTSSSMNHIGRDDPASSSMNHIGRDDPASSSMNHIGRDNPASSSSESCERQHPGKGVGEGEGDCESRRAPKCENQRGAQRTVGRSRLGEDTVISTVDRRFDELDEGVVGVGMEEDEDEDGVDFMLVTAAEKAEQEDRLCGL</sequence>
<evidence type="ECO:0000256" key="3">
    <source>
        <dbReference type="ARBA" id="ARBA00022932"/>
    </source>
</evidence>
<dbReference type="EC" id="2.7.7.7" evidence="2"/>
<feature type="region of interest" description="Disordered" evidence="8">
    <location>
        <begin position="331"/>
        <end position="474"/>
    </location>
</feature>
<feature type="compositionally biased region" description="Basic and acidic residues" evidence="8">
    <location>
        <begin position="459"/>
        <end position="471"/>
    </location>
</feature>
<dbReference type="EC" id="2.7.7.102" evidence="6"/>
<dbReference type="RefSeq" id="XP_005100740.2">
    <property type="nucleotide sequence ID" value="XM_005100683.3"/>
</dbReference>
<keyword evidence="3" id="KW-0808">Transferase</keyword>
<keyword evidence="9" id="KW-1185">Reference proteome</keyword>
<dbReference type="GeneID" id="101846888"/>
<keyword evidence="3" id="KW-0548">Nucleotidyltransferase</keyword>
<feature type="compositionally biased region" description="Basic and acidic residues" evidence="8">
    <location>
        <begin position="884"/>
        <end position="894"/>
    </location>
</feature>
<evidence type="ECO:0000313" key="10">
    <source>
        <dbReference type="RefSeq" id="XP_005100740.2"/>
    </source>
</evidence>
<evidence type="ECO:0000256" key="2">
    <source>
        <dbReference type="ARBA" id="ARBA00012417"/>
    </source>
</evidence>
<keyword evidence="3" id="KW-0239">DNA-directed DNA polymerase</keyword>
<comment type="catalytic activity">
    <reaction evidence="7">
        <text>DNA(n) + a 2'-deoxyribonucleoside 5'-triphosphate = DNA(n+1) + diphosphate</text>
        <dbReference type="Rhea" id="RHEA:22508"/>
        <dbReference type="Rhea" id="RHEA-COMP:17339"/>
        <dbReference type="Rhea" id="RHEA-COMP:17340"/>
        <dbReference type="ChEBI" id="CHEBI:33019"/>
        <dbReference type="ChEBI" id="CHEBI:61560"/>
        <dbReference type="ChEBI" id="CHEBI:173112"/>
        <dbReference type="EC" id="2.7.7.7"/>
    </reaction>
    <physiologicalReaction direction="left-to-right" evidence="7">
        <dbReference type="Rhea" id="RHEA:22509"/>
    </physiologicalReaction>
</comment>
<protein>
    <recommendedName>
        <fullName evidence="4">DNA-directed primase/polymerase protein</fullName>
        <ecNumber evidence="6">2.7.7.102</ecNumber>
        <ecNumber evidence="2">2.7.7.7</ecNumber>
    </recommendedName>
</protein>
<proteinExistence type="inferred from homology"/>
<evidence type="ECO:0000256" key="5">
    <source>
        <dbReference type="ARBA" id="ARBA00044677"/>
    </source>
</evidence>
<feature type="region of interest" description="Disordered" evidence="8">
    <location>
        <begin position="257"/>
        <end position="283"/>
    </location>
</feature>
<feature type="compositionally biased region" description="Basic and acidic residues" evidence="8">
    <location>
        <begin position="429"/>
        <end position="438"/>
    </location>
</feature>
<evidence type="ECO:0000256" key="7">
    <source>
        <dbReference type="ARBA" id="ARBA00047303"/>
    </source>
</evidence>
<accession>A0ABM0JSX0</accession>
<comment type="catalytic activity">
    <reaction evidence="5">
        <text>ssDNA + n NTP = ssDNA/pppN(pN)n-1 hybrid + (n-1) diphosphate.</text>
        <dbReference type="EC" id="2.7.7.102"/>
    </reaction>
</comment>
<name>A0ABM0JSX0_APLCA</name>
<evidence type="ECO:0000256" key="8">
    <source>
        <dbReference type="SAM" id="MobiDB-lite"/>
    </source>
</evidence>
<comment type="similarity">
    <text evidence="1">Belongs to the eukaryotic-type primase small subunit family.</text>
</comment>
<evidence type="ECO:0000256" key="1">
    <source>
        <dbReference type="ARBA" id="ARBA00009762"/>
    </source>
</evidence>
<evidence type="ECO:0000256" key="6">
    <source>
        <dbReference type="ARBA" id="ARBA00044768"/>
    </source>
</evidence>
<feature type="region of interest" description="Disordered" evidence="8">
    <location>
        <begin position="498"/>
        <end position="519"/>
    </location>
</feature>
<dbReference type="PANTHER" id="PTHR31399:SF0">
    <property type="entry name" value="DNA-DIRECTED PRIMASE_POLYMERASE PROTEIN"/>
    <property type="match status" value="1"/>
</dbReference>
<evidence type="ECO:0000256" key="4">
    <source>
        <dbReference type="ARBA" id="ARBA00026139"/>
    </source>
</evidence>